<reference evidence="4 5" key="1">
    <citation type="journal article" date="2005" name="Science">
        <title>The genome sequence of Trypanosoma cruzi, etiologic agent of Chagas disease.</title>
        <authorList>
            <person name="El-Sayed N.M."/>
            <person name="Myler P.J."/>
            <person name="Bartholomeu D.C."/>
            <person name="Nilsson D."/>
            <person name="Aggarwal G."/>
            <person name="Tran A.N."/>
            <person name="Ghedin E."/>
            <person name="Worthey E.A."/>
            <person name="Delcher A.L."/>
            <person name="Blandin G."/>
            <person name="Westenberger S.J."/>
            <person name="Caler E."/>
            <person name="Cerqueira G.C."/>
            <person name="Branche C."/>
            <person name="Haas B."/>
            <person name="Anupama A."/>
            <person name="Arner E."/>
            <person name="Aslund L."/>
            <person name="Attipoe P."/>
            <person name="Bontempi E."/>
            <person name="Bringaud F."/>
            <person name="Burton P."/>
            <person name="Cadag E."/>
            <person name="Campbell D.A."/>
            <person name="Carrington M."/>
            <person name="Crabtree J."/>
            <person name="Darban H."/>
            <person name="da Silveira J.F."/>
            <person name="de Jong P."/>
            <person name="Edwards K."/>
            <person name="Englund P.T."/>
            <person name="Fazelina G."/>
            <person name="Feldblyum T."/>
            <person name="Ferella M."/>
            <person name="Frasch A.C."/>
            <person name="Gull K."/>
            <person name="Horn D."/>
            <person name="Hou L."/>
            <person name="Huang Y."/>
            <person name="Kindlund E."/>
            <person name="Klingbeil M."/>
            <person name="Kluge S."/>
            <person name="Koo H."/>
            <person name="Lacerda D."/>
            <person name="Levin M.J."/>
            <person name="Lorenzi H."/>
            <person name="Louie T."/>
            <person name="Machado C.R."/>
            <person name="McCulloch R."/>
            <person name="McKenna A."/>
            <person name="Mizuno Y."/>
            <person name="Mottram J.C."/>
            <person name="Nelson S."/>
            <person name="Ochaya S."/>
            <person name="Osoegawa K."/>
            <person name="Pai G."/>
            <person name="Parsons M."/>
            <person name="Pentony M."/>
            <person name="Pettersson U."/>
            <person name="Pop M."/>
            <person name="Ramirez J.L."/>
            <person name="Rinta J."/>
            <person name="Robertson L."/>
            <person name="Salzberg S.L."/>
            <person name="Sanchez D.O."/>
            <person name="Seyler A."/>
            <person name="Sharma R."/>
            <person name="Shetty J."/>
            <person name="Simpson A.J."/>
            <person name="Sisk E."/>
            <person name="Tammi M.T."/>
            <person name="Tarleton R."/>
            <person name="Teixeira S."/>
            <person name="Van Aken S."/>
            <person name="Vogt C."/>
            <person name="Ward P.N."/>
            <person name="Wickstead B."/>
            <person name="Wortman J."/>
            <person name="White O."/>
            <person name="Fraser C.M."/>
            <person name="Stuart K.D."/>
            <person name="Andersson B."/>
        </authorList>
    </citation>
    <scope>NUCLEOTIDE SEQUENCE [LARGE SCALE GENOMIC DNA]</scope>
    <source>
        <strain evidence="4 5">CL Brener</strain>
    </source>
</reference>
<evidence type="ECO:0000313" key="5">
    <source>
        <dbReference type="Proteomes" id="UP000002296"/>
    </source>
</evidence>
<keyword evidence="2" id="KW-0812">Transmembrane</keyword>
<dbReference type="InterPro" id="IPR038765">
    <property type="entry name" value="Papain-like_cys_pep_sf"/>
</dbReference>
<keyword evidence="2" id="KW-0472">Membrane</keyword>
<organism evidence="4 5">
    <name type="scientific">Trypanosoma cruzi (strain CL Brener)</name>
    <dbReference type="NCBI Taxonomy" id="353153"/>
    <lineage>
        <taxon>Eukaryota</taxon>
        <taxon>Discoba</taxon>
        <taxon>Euglenozoa</taxon>
        <taxon>Kinetoplastea</taxon>
        <taxon>Metakinetoplastina</taxon>
        <taxon>Trypanosomatida</taxon>
        <taxon>Trypanosomatidae</taxon>
        <taxon>Trypanosoma</taxon>
        <taxon>Schizotrypanum</taxon>
    </lineage>
</organism>
<dbReference type="KEGG" id="tcr:403875.10"/>
<evidence type="ECO:0000256" key="1">
    <source>
        <dbReference type="SAM" id="MobiDB-lite"/>
    </source>
</evidence>
<dbReference type="PaxDb" id="353153-Q4CME6"/>
<keyword evidence="5" id="KW-1185">Reference proteome</keyword>
<sequence length="372" mass="42992">MCRLNHAPFFFLFFFWLVLLFIYLCGLLCVVQECVLRRHGERWMRKRSTPAKQQKQRRQEEEEGEKREKMIEGVELSEDIFEELKEEACTRNMLPHGARMRTSKKSWFFTGLPTWFYSLSHFFVALGIWGFITCMVLFLLTTSLRSKESRTSVAKTGDDFLPEGCRKGCDTTFGAILGTVNGVVSYSNCNSSTCTSNLWHPMSSLLAHGDHNNENRWNTTNRSGLEWQCVEFARRYWMLRGTPVRATFDSVVGAADIWALNFVRLLDGSKTPLLKYPNGLPRRDGGSAPRAGDLLIYPRQREDFPFGHVAVVVGVTKNSVLVAEQNWDNKMWPGPYHNHSREIRMLYSPIHDAYNITEEENIIIDGWMRYTT</sequence>
<dbReference type="GeneID" id="3532375"/>
<evidence type="ECO:0000313" key="4">
    <source>
        <dbReference type="EMBL" id="EAN81447.1"/>
    </source>
</evidence>
<feature type="transmembrane region" description="Helical" evidence="2">
    <location>
        <begin position="107"/>
        <end position="140"/>
    </location>
</feature>
<dbReference type="GO" id="GO:0016874">
    <property type="term" value="F:ligase activity"/>
    <property type="evidence" value="ECO:0007669"/>
    <property type="project" value="TreeGrafter"/>
</dbReference>
<feature type="transmembrane region" description="Helical" evidence="2">
    <location>
        <begin position="13"/>
        <end position="36"/>
    </location>
</feature>
<dbReference type="AlphaFoldDB" id="Q4CME6"/>
<dbReference type="SUPFAM" id="SSF54001">
    <property type="entry name" value="Cysteine proteinases"/>
    <property type="match status" value="1"/>
</dbReference>
<dbReference type="eggNOG" id="ENOG502S3AK">
    <property type="taxonomic scope" value="Eukaryota"/>
</dbReference>
<feature type="compositionally biased region" description="Basic and acidic residues" evidence="1">
    <location>
        <begin position="57"/>
        <end position="69"/>
    </location>
</feature>
<dbReference type="InParanoid" id="Q4CME6"/>
<dbReference type="PANTHER" id="PTHR30094:SF14">
    <property type="entry name" value="D-ALANYL-GLYCYL ENDOPEPTIDASE-LIKE PROTEIN"/>
    <property type="match status" value="1"/>
</dbReference>
<protein>
    <submittedName>
        <fullName evidence="4">D-alanyl-glycyl endopeptidase-like protein, putative</fullName>
    </submittedName>
</protein>
<dbReference type="PANTHER" id="PTHR30094">
    <property type="entry name" value="BIFUNCTIONAL GLUTATHIONYLSPERMIDINE SYNTHETASE/AMIDASE-RELATED"/>
    <property type="match status" value="1"/>
</dbReference>
<comment type="caution">
    <text evidence="4">The sequence shown here is derived from an EMBL/GenBank/DDBJ whole genome shotgun (WGS) entry which is preliminary data.</text>
</comment>
<accession>Q4CME6</accession>
<feature type="domain" description="Peptidase C51" evidence="3">
    <location>
        <begin position="223"/>
        <end position="326"/>
    </location>
</feature>
<proteinExistence type="predicted"/>
<evidence type="ECO:0000259" key="3">
    <source>
        <dbReference type="Pfam" id="PF05257"/>
    </source>
</evidence>
<dbReference type="Proteomes" id="UP000002296">
    <property type="component" value="Unassembled WGS sequence"/>
</dbReference>
<dbReference type="InterPro" id="IPR007921">
    <property type="entry name" value="CHAP_dom"/>
</dbReference>
<keyword evidence="2" id="KW-1133">Transmembrane helix</keyword>
<dbReference type="InterPro" id="IPR051705">
    <property type="entry name" value="Gsp_Synthetase/Amidase"/>
</dbReference>
<dbReference type="RefSeq" id="XP_802893.1">
    <property type="nucleotide sequence ID" value="XM_797800.1"/>
</dbReference>
<dbReference type="Pfam" id="PF05257">
    <property type="entry name" value="CHAP"/>
    <property type="match status" value="1"/>
</dbReference>
<dbReference type="EMBL" id="AAHK01003472">
    <property type="protein sequence ID" value="EAN81447.1"/>
    <property type="molecule type" value="Genomic_DNA"/>
</dbReference>
<evidence type="ECO:0000256" key="2">
    <source>
        <dbReference type="SAM" id="Phobius"/>
    </source>
</evidence>
<dbReference type="Gene3D" id="3.90.1720.10">
    <property type="entry name" value="endopeptidase domain like (from Nostoc punctiforme)"/>
    <property type="match status" value="1"/>
</dbReference>
<dbReference type="SMR" id="Q4CME6"/>
<feature type="region of interest" description="Disordered" evidence="1">
    <location>
        <begin position="47"/>
        <end position="69"/>
    </location>
</feature>
<gene>
    <name evidence="4" type="ORF">Tc00.1047053403875.10</name>
</gene>
<name>Q4CME6_TRYCC</name>